<dbReference type="SMART" id="SM00857">
    <property type="entry name" value="Resolvase"/>
    <property type="match status" value="1"/>
</dbReference>
<evidence type="ECO:0000256" key="2">
    <source>
        <dbReference type="ARBA" id="ARBA00023125"/>
    </source>
</evidence>
<sequence>MAKFVSYLRVSTARQGRSGLGLEAQREAVRAFVEGRAGKIIAPEFVETESGKRNDRPQLQAALSRCKATGATLVVAKLDRLSRNAAFLLTLRDSGVPFVAADMPEANTLTIDILAVVAQAEREAISARTKAALAAAKARGVKLGNPRGSANLKPGFGSAAASEAAQSFAQGLLPMVSELEAEGLSLNAIARRFNDDGIRSRRGGVWTAKAISNLKAAVI</sequence>
<dbReference type="EMBL" id="BKAJ01000249">
    <property type="protein sequence ID" value="GEP61723.1"/>
    <property type="molecule type" value="Genomic_DNA"/>
</dbReference>
<evidence type="ECO:0000259" key="6">
    <source>
        <dbReference type="PROSITE" id="PS51736"/>
    </source>
</evidence>
<dbReference type="SUPFAM" id="SSF53041">
    <property type="entry name" value="Resolvase-like"/>
    <property type="match status" value="1"/>
</dbReference>
<dbReference type="CDD" id="cd00338">
    <property type="entry name" value="Ser_Recombinase"/>
    <property type="match status" value="1"/>
</dbReference>
<comment type="caution">
    <text evidence="7">The sequence shown here is derived from an EMBL/GenBank/DDBJ whole genome shotgun (WGS) entry which is preliminary data.</text>
</comment>
<dbReference type="Proteomes" id="UP000321058">
    <property type="component" value="Unassembled WGS sequence"/>
</dbReference>
<dbReference type="PROSITE" id="PS51736">
    <property type="entry name" value="RECOMBINASES_3"/>
    <property type="match status" value="1"/>
</dbReference>
<gene>
    <name evidence="7" type="ORF">RSO01_88890</name>
</gene>
<keyword evidence="3" id="KW-0233">DNA recombination</keyword>
<dbReference type="Pfam" id="PF00239">
    <property type="entry name" value="Resolvase"/>
    <property type="match status" value="1"/>
</dbReference>
<evidence type="ECO:0000313" key="7">
    <source>
        <dbReference type="EMBL" id="GEP61723.1"/>
    </source>
</evidence>
<organism evidence="7 8">
    <name type="scientific">Reyranella soli</name>
    <dbReference type="NCBI Taxonomy" id="1230389"/>
    <lineage>
        <taxon>Bacteria</taxon>
        <taxon>Pseudomonadati</taxon>
        <taxon>Pseudomonadota</taxon>
        <taxon>Alphaproteobacteria</taxon>
        <taxon>Hyphomicrobiales</taxon>
        <taxon>Reyranellaceae</taxon>
        <taxon>Reyranella</taxon>
    </lineage>
</organism>
<feature type="domain" description="Resolvase/invertase-type recombinase catalytic" evidence="6">
    <location>
        <begin position="3"/>
        <end position="140"/>
    </location>
</feature>
<name>A0A512NS07_9HYPH</name>
<evidence type="ECO:0000256" key="4">
    <source>
        <dbReference type="PIRSR" id="PIRSR606118-50"/>
    </source>
</evidence>
<evidence type="ECO:0000313" key="8">
    <source>
        <dbReference type="Proteomes" id="UP000321058"/>
    </source>
</evidence>
<evidence type="ECO:0000256" key="3">
    <source>
        <dbReference type="ARBA" id="ARBA00023172"/>
    </source>
</evidence>
<evidence type="ECO:0000256" key="5">
    <source>
        <dbReference type="PROSITE-ProRule" id="PRU10137"/>
    </source>
</evidence>
<protein>
    <submittedName>
        <fullName evidence="7">Resolvase</fullName>
    </submittedName>
</protein>
<dbReference type="InterPro" id="IPR006118">
    <property type="entry name" value="Recombinase_CS"/>
</dbReference>
<reference evidence="7 8" key="1">
    <citation type="submission" date="2019-07" db="EMBL/GenBank/DDBJ databases">
        <title>Whole genome shotgun sequence of Reyranella soli NBRC 108950.</title>
        <authorList>
            <person name="Hosoyama A."/>
            <person name="Uohara A."/>
            <person name="Ohji S."/>
            <person name="Ichikawa N."/>
        </authorList>
    </citation>
    <scope>NUCLEOTIDE SEQUENCE [LARGE SCALE GENOMIC DNA]</scope>
    <source>
        <strain evidence="7 8">NBRC 108950</strain>
    </source>
</reference>
<dbReference type="InterPro" id="IPR036162">
    <property type="entry name" value="Resolvase-like_N_sf"/>
</dbReference>
<dbReference type="InterPro" id="IPR050639">
    <property type="entry name" value="SSR_resolvase"/>
</dbReference>
<dbReference type="InterPro" id="IPR011109">
    <property type="entry name" value="DNA_bind_recombinase_dom"/>
</dbReference>
<feature type="active site" description="O-(5'-phospho-DNA)-serine intermediate" evidence="4 5">
    <location>
        <position position="11"/>
    </location>
</feature>
<dbReference type="PROSITE" id="PS00397">
    <property type="entry name" value="RECOMBINASES_1"/>
    <property type="match status" value="1"/>
</dbReference>
<keyword evidence="1" id="KW-0229">DNA integration</keyword>
<evidence type="ECO:0000256" key="1">
    <source>
        <dbReference type="ARBA" id="ARBA00022908"/>
    </source>
</evidence>
<dbReference type="GO" id="GO:0000150">
    <property type="term" value="F:DNA strand exchange activity"/>
    <property type="evidence" value="ECO:0007669"/>
    <property type="project" value="InterPro"/>
</dbReference>
<keyword evidence="8" id="KW-1185">Reference proteome</keyword>
<dbReference type="Gene3D" id="3.40.50.1390">
    <property type="entry name" value="Resolvase, N-terminal catalytic domain"/>
    <property type="match status" value="1"/>
</dbReference>
<dbReference type="OrthoDB" id="2290206at2"/>
<dbReference type="PANTHER" id="PTHR30461">
    <property type="entry name" value="DNA-INVERTASE FROM LAMBDOID PROPHAGE"/>
    <property type="match status" value="1"/>
</dbReference>
<proteinExistence type="predicted"/>
<dbReference type="GO" id="GO:0003677">
    <property type="term" value="F:DNA binding"/>
    <property type="evidence" value="ECO:0007669"/>
    <property type="project" value="UniProtKB-KW"/>
</dbReference>
<dbReference type="AlphaFoldDB" id="A0A512NS07"/>
<dbReference type="InterPro" id="IPR006119">
    <property type="entry name" value="Resolv_N"/>
</dbReference>
<keyword evidence="2" id="KW-0238">DNA-binding</keyword>
<dbReference type="RefSeq" id="WP_147157014.1">
    <property type="nucleotide sequence ID" value="NZ_BKAJ01000249.1"/>
</dbReference>
<accession>A0A512NS07</accession>
<dbReference type="GO" id="GO:0015074">
    <property type="term" value="P:DNA integration"/>
    <property type="evidence" value="ECO:0007669"/>
    <property type="project" value="UniProtKB-KW"/>
</dbReference>
<dbReference type="Pfam" id="PF07508">
    <property type="entry name" value="Recombinase"/>
    <property type="match status" value="1"/>
</dbReference>
<dbReference type="PANTHER" id="PTHR30461:SF2">
    <property type="entry name" value="SERINE RECOMBINASE PINE-RELATED"/>
    <property type="match status" value="1"/>
</dbReference>